<dbReference type="RefSeq" id="WP_132620105.1">
    <property type="nucleotide sequence ID" value="NZ_SMKQ01000182.1"/>
</dbReference>
<keyword evidence="2" id="KW-1185">Reference proteome</keyword>
<evidence type="ECO:0000313" key="2">
    <source>
        <dbReference type="Proteomes" id="UP000295302"/>
    </source>
</evidence>
<protein>
    <submittedName>
        <fullName evidence="1">PadR family transcriptional regulator</fullName>
    </submittedName>
</protein>
<comment type="caution">
    <text evidence="1">The sequence shown here is derived from an EMBL/GenBank/DDBJ whole genome shotgun (WGS) entry which is preliminary data.</text>
</comment>
<gene>
    <name evidence="1" type="ORF">E1286_36695</name>
</gene>
<sequence>MSRNSRSFYDLIEAFETGVALFSSAGSCSIERALDTLLAREFIEVAGVEAGDRGRKVYRVTDAGRAEFRAWMTGEPAGPDLETAALSRLSFLGLPAPAERLPVLHRTVARIGTGLTALPALDEHLDALDIPEKHRDLAAHRRATLDHGIASQRFMLDRFGDHIDRYEPPDHGHRTTRCPAETVACRSRTAKASGHAPQVLRVCMASVSLRARSWSRPLAWSR</sequence>
<dbReference type="InterPro" id="IPR036388">
    <property type="entry name" value="WH-like_DNA-bd_sf"/>
</dbReference>
<dbReference type="AlphaFoldDB" id="A0A4R4Y1I9"/>
<dbReference type="Proteomes" id="UP000295302">
    <property type="component" value="Unassembled WGS sequence"/>
</dbReference>
<name>A0A4R4Y1I9_9ACTN</name>
<evidence type="ECO:0000313" key="1">
    <source>
        <dbReference type="EMBL" id="TDD37955.1"/>
    </source>
</evidence>
<dbReference type="InterPro" id="IPR036390">
    <property type="entry name" value="WH_DNA-bd_sf"/>
</dbReference>
<dbReference type="EMBL" id="SMKQ01000182">
    <property type="protein sequence ID" value="TDD37955.1"/>
    <property type="molecule type" value="Genomic_DNA"/>
</dbReference>
<dbReference type="PROSITE" id="PS51257">
    <property type="entry name" value="PROKAR_LIPOPROTEIN"/>
    <property type="match status" value="1"/>
</dbReference>
<proteinExistence type="predicted"/>
<reference evidence="1 2" key="1">
    <citation type="submission" date="2019-03" db="EMBL/GenBank/DDBJ databases">
        <title>Draft genome sequences of novel Actinobacteria.</title>
        <authorList>
            <person name="Sahin N."/>
            <person name="Ay H."/>
            <person name="Saygin H."/>
        </authorList>
    </citation>
    <scope>NUCLEOTIDE SEQUENCE [LARGE SCALE GENOMIC DNA]</scope>
    <source>
        <strain evidence="1 2">CH32</strain>
    </source>
</reference>
<dbReference type="Gene3D" id="1.10.10.10">
    <property type="entry name" value="Winged helix-like DNA-binding domain superfamily/Winged helix DNA-binding domain"/>
    <property type="match status" value="1"/>
</dbReference>
<dbReference type="SUPFAM" id="SSF46785">
    <property type="entry name" value="Winged helix' DNA-binding domain"/>
    <property type="match status" value="1"/>
</dbReference>
<dbReference type="OrthoDB" id="3186544at2"/>
<accession>A0A4R4Y1I9</accession>
<organism evidence="1 2">
    <name type="scientific">Nonomuraea terrae</name>
    <dbReference type="NCBI Taxonomy" id="2530383"/>
    <lineage>
        <taxon>Bacteria</taxon>
        <taxon>Bacillati</taxon>
        <taxon>Actinomycetota</taxon>
        <taxon>Actinomycetes</taxon>
        <taxon>Streptosporangiales</taxon>
        <taxon>Streptosporangiaceae</taxon>
        <taxon>Nonomuraea</taxon>
    </lineage>
</organism>